<evidence type="ECO:0000313" key="1">
    <source>
        <dbReference type="EMBL" id="TFL02585.1"/>
    </source>
</evidence>
<dbReference type="EMBL" id="ML178822">
    <property type="protein sequence ID" value="TFL02585.1"/>
    <property type="molecule type" value="Genomic_DNA"/>
</dbReference>
<reference evidence="1 2" key="1">
    <citation type="journal article" date="2019" name="Nat. Ecol. Evol.">
        <title>Megaphylogeny resolves global patterns of mushroom evolution.</title>
        <authorList>
            <person name="Varga T."/>
            <person name="Krizsan K."/>
            <person name="Foldi C."/>
            <person name="Dima B."/>
            <person name="Sanchez-Garcia M."/>
            <person name="Sanchez-Ramirez S."/>
            <person name="Szollosi G.J."/>
            <person name="Szarkandi J.G."/>
            <person name="Papp V."/>
            <person name="Albert L."/>
            <person name="Andreopoulos W."/>
            <person name="Angelini C."/>
            <person name="Antonin V."/>
            <person name="Barry K.W."/>
            <person name="Bougher N.L."/>
            <person name="Buchanan P."/>
            <person name="Buyck B."/>
            <person name="Bense V."/>
            <person name="Catcheside P."/>
            <person name="Chovatia M."/>
            <person name="Cooper J."/>
            <person name="Damon W."/>
            <person name="Desjardin D."/>
            <person name="Finy P."/>
            <person name="Geml J."/>
            <person name="Haridas S."/>
            <person name="Hughes K."/>
            <person name="Justo A."/>
            <person name="Karasinski D."/>
            <person name="Kautmanova I."/>
            <person name="Kiss B."/>
            <person name="Kocsube S."/>
            <person name="Kotiranta H."/>
            <person name="LaButti K.M."/>
            <person name="Lechner B.E."/>
            <person name="Liimatainen K."/>
            <person name="Lipzen A."/>
            <person name="Lukacs Z."/>
            <person name="Mihaltcheva S."/>
            <person name="Morgado L.N."/>
            <person name="Niskanen T."/>
            <person name="Noordeloos M.E."/>
            <person name="Ohm R.A."/>
            <person name="Ortiz-Santana B."/>
            <person name="Ovrebo C."/>
            <person name="Racz N."/>
            <person name="Riley R."/>
            <person name="Savchenko A."/>
            <person name="Shiryaev A."/>
            <person name="Soop K."/>
            <person name="Spirin V."/>
            <person name="Szebenyi C."/>
            <person name="Tomsovsky M."/>
            <person name="Tulloss R.E."/>
            <person name="Uehling J."/>
            <person name="Grigoriev I.V."/>
            <person name="Vagvolgyi C."/>
            <person name="Papp T."/>
            <person name="Martin F.M."/>
            <person name="Miettinen O."/>
            <person name="Hibbett D.S."/>
            <person name="Nagy L.G."/>
        </authorList>
    </citation>
    <scope>NUCLEOTIDE SEQUENCE [LARGE SCALE GENOMIC DNA]</scope>
    <source>
        <strain evidence="1 2">CBS 309.79</strain>
    </source>
</reference>
<dbReference type="Proteomes" id="UP000305067">
    <property type="component" value="Unassembled WGS sequence"/>
</dbReference>
<protein>
    <recommendedName>
        <fullName evidence="3">F-box domain-containing protein</fullName>
    </recommendedName>
</protein>
<accession>A0A5C3QKN9</accession>
<proteinExistence type="predicted"/>
<name>A0A5C3QKN9_9AGAR</name>
<keyword evidence="2" id="KW-1185">Reference proteome</keyword>
<sequence length="241" mass="27760">MLAELVHLDLHHRCDRGLPRRTIPFICTPKLQKMSLKNSGNILGWEEVRELVKRSGCEIRSMDLTKSWGSLVEHAVDDDYEDEDLEQFDPADIEYPVPEFLSLVSSHLESLLLTEDTSRKNRYARECTSILERIAVQKNDTSSPLFPGLKHLRIDNLQLDPMLLAQIIQSRDAGITNVKRLECVEIQYSKNREVWPFYASALKNTLSLSEVPISCELCFDPKKFWPRSDVEELMSNAYPHS</sequence>
<dbReference type="AlphaFoldDB" id="A0A5C3QKN9"/>
<evidence type="ECO:0008006" key="3">
    <source>
        <dbReference type="Google" id="ProtNLM"/>
    </source>
</evidence>
<evidence type="ECO:0000313" key="2">
    <source>
        <dbReference type="Proteomes" id="UP000305067"/>
    </source>
</evidence>
<organism evidence="1 2">
    <name type="scientific">Pterulicium gracile</name>
    <dbReference type="NCBI Taxonomy" id="1884261"/>
    <lineage>
        <taxon>Eukaryota</taxon>
        <taxon>Fungi</taxon>
        <taxon>Dikarya</taxon>
        <taxon>Basidiomycota</taxon>
        <taxon>Agaricomycotina</taxon>
        <taxon>Agaricomycetes</taxon>
        <taxon>Agaricomycetidae</taxon>
        <taxon>Agaricales</taxon>
        <taxon>Pleurotineae</taxon>
        <taxon>Pterulaceae</taxon>
        <taxon>Pterulicium</taxon>
    </lineage>
</organism>
<gene>
    <name evidence="1" type="ORF">BDV98DRAFT_433482</name>
</gene>